<evidence type="ECO:0000313" key="2">
    <source>
        <dbReference type="EMBL" id="JAD41426.1"/>
    </source>
</evidence>
<evidence type="ECO:0000256" key="1">
    <source>
        <dbReference type="SAM" id="MobiDB-lite"/>
    </source>
</evidence>
<protein>
    <submittedName>
        <fullName evidence="2">Uncharacterized protein</fullName>
    </submittedName>
</protein>
<sequence>MCGNMDGSTARAQGSRSPVIMQSCIIHLPQPASQPPHGLIHRGYQQETGSRAPPHFASSPRRRPR</sequence>
<reference evidence="2" key="2">
    <citation type="journal article" date="2015" name="Data Brief">
        <title>Shoot transcriptome of the giant reed, Arundo donax.</title>
        <authorList>
            <person name="Barrero R.A."/>
            <person name="Guerrero F.D."/>
            <person name="Moolhuijzen P."/>
            <person name="Goolsby J.A."/>
            <person name="Tidwell J."/>
            <person name="Bellgard S.E."/>
            <person name="Bellgard M.I."/>
        </authorList>
    </citation>
    <scope>NUCLEOTIDE SEQUENCE</scope>
    <source>
        <tissue evidence="2">Shoot tissue taken approximately 20 cm above the soil surface</tissue>
    </source>
</reference>
<name>A0A0A8ZRK6_ARUDO</name>
<feature type="region of interest" description="Disordered" evidence="1">
    <location>
        <begin position="23"/>
        <end position="65"/>
    </location>
</feature>
<dbReference type="EMBL" id="GBRH01256469">
    <property type="protein sequence ID" value="JAD41426.1"/>
    <property type="molecule type" value="Transcribed_RNA"/>
</dbReference>
<dbReference type="AlphaFoldDB" id="A0A0A8ZRK6"/>
<proteinExistence type="predicted"/>
<reference evidence="2" key="1">
    <citation type="submission" date="2014-09" db="EMBL/GenBank/DDBJ databases">
        <authorList>
            <person name="Magalhaes I.L.F."/>
            <person name="Oliveira U."/>
            <person name="Santos F.R."/>
            <person name="Vidigal T.H.D.A."/>
            <person name="Brescovit A.D."/>
            <person name="Santos A.J."/>
        </authorList>
    </citation>
    <scope>NUCLEOTIDE SEQUENCE</scope>
    <source>
        <tissue evidence="2">Shoot tissue taken approximately 20 cm above the soil surface</tissue>
    </source>
</reference>
<organism evidence="2">
    <name type="scientific">Arundo donax</name>
    <name type="common">Giant reed</name>
    <name type="synonym">Donax arundinaceus</name>
    <dbReference type="NCBI Taxonomy" id="35708"/>
    <lineage>
        <taxon>Eukaryota</taxon>
        <taxon>Viridiplantae</taxon>
        <taxon>Streptophyta</taxon>
        <taxon>Embryophyta</taxon>
        <taxon>Tracheophyta</taxon>
        <taxon>Spermatophyta</taxon>
        <taxon>Magnoliopsida</taxon>
        <taxon>Liliopsida</taxon>
        <taxon>Poales</taxon>
        <taxon>Poaceae</taxon>
        <taxon>PACMAD clade</taxon>
        <taxon>Arundinoideae</taxon>
        <taxon>Arundineae</taxon>
        <taxon>Arundo</taxon>
    </lineage>
</organism>
<accession>A0A0A8ZRK6</accession>